<reference evidence="1" key="1">
    <citation type="journal article" date="2014" name="Front. Microbiol.">
        <title>High frequency of phylogenetically diverse reductive dehalogenase-homologous genes in deep subseafloor sedimentary metagenomes.</title>
        <authorList>
            <person name="Kawai M."/>
            <person name="Futagami T."/>
            <person name="Toyoda A."/>
            <person name="Takaki Y."/>
            <person name="Nishi S."/>
            <person name="Hori S."/>
            <person name="Arai W."/>
            <person name="Tsubouchi T."/>
            <person name="Morono Y."/>
            <person name="Uchiyama I."/>
            <person name="Ito T."/>
            <person name="Fujiyama A."/>
            <person name="Inagaki F."/>
            <person name="Takami H."/>
        </authorList>
    </citation>
    <scope>NUCLEOTIDE SEQUENCE</scope>
    <source>
        <strain evidence="1">Expedition CK06-06</strain>
    </source>
</reference>
<proteinExistence type="predicted"/>
<organism evidence="1">
    <name type="scientific">marine sediment metagenome</name>
    <dbReference type="NCBI Taxonomy" id="412755"/>
    <lineage>
        <taxon>unclassified sequences</taxon>
        <taxon>metagenomes</taxon>
        <taxon>ecological metagenomes</taxon>
    </lineage>
</organism>
<dbReference type="AlphaFoldDB" id="X0W2Y4"/>
<gene>
    <name evidence="1" type="ORF">S01H1_42478</name>
</gene>
<name>X0W2Y4_9ZZZZ</name>
<protein>
    <submittedName>
        <fullName evidence="1">Uncharacterized protein</fullName>
    </submittedName>
</protein>
<sequence length="119" mass="14549">MILDNIEKQVEEDFSNYQTIKSAILDLLQTFKNRQFRYNFKSQPLYDTYIDNNKKCAFFEWHNEHSGDIFLRVDITISEKNTPFCVVDFCDVKRKYNLSKKMRDVRDILYNLIKFYEKY</sequence>
<comment type="caution">
    <text evidence="1">The sequence shown here is derived from an EMBL/GenBank/DDBJ whole genome shotgun (WGS) entry which is preliminary data.</text>
</comment>
<dbReference type="EMBL" id="BARS01027019">
    <property type="protein sequence ID" value="GAG07091.1"/>
    <property type="molecule type" value="Genomic_DNA"/>
</dbReference>
<accession>X0W2Y4</accession>
<evidence type="ECO:0000313" key="1">
    <source>
        <dbReference type="EMBL" id="GAG07091.1"/>
    </source>
</evidence>